<organism evidence="2 3">
    <name type="scientific">Flavihumibacter fluminis</name>
    <dbReference type="NCBI Taxonomy" id="2909236"/>
    <lineage>
        <taxon>Bacteria</taxon>
        <taxon>Pseudomonadati</taxon>
        <taxon>Bacteroidota</taxon>
        <taxon>Chitinophagia</taxon>
        <taxon>Chitinophagales</taxon>
        <taxon>Chitinophagaceae</taxon>
        <taxon>Flavihumibacter</taxon>
    </lineage>
</organism>
<feature type="transmembrane region" description="Helical" evidence="1">
    <location>
        <begin position="360"/>
        <end position="379"/>
    </location>
</feature>
<sequence length="414" mass="47460">MKRILEIILLLGLMATSGMPLFIDNVPVFLVYFGYAAFCFLYFKVNLRYFLPFLLFFALILFVQLLNTGQHYLLTAVAQIMIMLTGVITVDVLKERFVSSFLQIMTYIAVISLIFFIPIYLQPSLTDFLIANFPIHVPIEKESYGIRQIIHSFLFFNFSPDFNFRIRNVGPFWEAGVYGGYLVVTLILNSIREKSVFNRRGILFIICILTTFSTTAYLALFLFIGVYYAVKIGSPILRAISILVFAVGFGYAYSELEFLGSKIDDELKLVAYDAQVQGGNSRMASAYLDIVELNENKLYIFFGRGNHPEHRVATRDKAVQRNNGTTDVIAVWGIPFFICYVLLMGRSIRSFCLYYKEKTYLAVLFVIIMLTLGVSEPYFRFGFFYALILLYIPYERALEAEDADQDLILQPNLA</sequence>
<evidence type="ECO:0000313" key="3">
    <source>
        <dbReference type="Proteomes" id="UP001200145"/>
    </source>
</evidence>
<keyword evidence="1" id="KW-0472">Membrane</keyword>
<name>A0ABS9BI78_9BACT</name>
<evidence type="ECO:0008006" key="4">
    <source>
        <dbReference type="Google" id="ProtNLM"/>
    </source>
</evidence>
<dbReference type="Proteomes" id="UP001200145">
    <property type="component" value="Unassembled WGS sequence"/>
</dbReference>
<feature type="transmembrane region" description="Helical" evidence="1">
    <location>
        <begin position="100"/>
        <end position="121"/>
    </location>
</feature>
<reference evidence="2 3" key="1">
    <citation type="submission" date="2022-01" db="EMBL/GenBank/DDBJ databases">
        <title>Flavihumibacter sp. nov., isolated from sediment of a river.</title>
        <authorList>
            <person name="Liu H."/>
        </authorList>
    </citation>
    <scope>NUCLEOTIDE SEQUENCE [LARGE SCALE GENOMIC DNA]</scope>
    <source>
        <strain evidence="2 3">RY-1</strain>
    </source>
</reference>
<gene>
    <name evidence="2" type="ORF">L0U88_09135</name>
</gene>
<feature type="transmembrane region" description="Helical" evidence="1">
    <location>
        <begin position="25"/>
        <end position="43"/>
    </location>
</feature>
<feature type="transmembrane region" description="Helical" evidence="1">
    <location>
        <begin position="329"/>
        <end position="348"/>
    </location>
</feature>
<proteinExistence type="predicted"/>
<feature type="transmembrane region" description="Helical" evidence="1">
    <location>
        <begin position="236"/>
        <end position="253"/>
    </location>
</feature>
<comment type="caution">
    <text evidence="2">The sequence shown here is derived from an EMBL/GenBank/DDBJ whole genome shotgun (WGS) entry which is preliminary data.</text>
</comment>
<feature type="transmembrane region" description="Helical" evidence="1">
    <location>
        <begin position="50"/>
        <end position="66"/>
    </location>
</feature>
<evidence type="ECO:0000256" key="1">
    <source>
        <dbReference type="SAM" id="Phobius"/>
    </source>
</evidence>
<feature type="transmembrane region" description="Helical" evidence="1">
    <location>
        <begin position="172"/>
        <end position="191"/>
    </location>
</feature>
<keyword evidence="3" id="KW-1185">Reference proteome</keyword>
<accession>A0ABS9BI78</accession>
<feature type="transmembrane region" description="Helical" evidence="1">
    <location>
        <begin position="203"/>
        <end position="230"/>
    </location>
</feature>
<feature type="transmembrane region" description="Helical" evidence="1">
    <location>
        <begin position="72"/>
        <end position="93"/>
    </location>
</feature>
<protein>
    <recommendedName>
        <fullName evidence="4">O-antigen ligase-like membrane protein</fullName>
    </recommendedName>
</protein>
<evidence type="ECO:0000313" key="2">
    <source>
        <dbReference type="EMBL" id="MCF1714787.1"/>
    </source>
</evidence>
<keyword evidence="1" id="KW-0812">Transmembrane</keyword>
<dbReference type="EMBL" id="JAKEVY010000002">
    <property type="protein sequence ID" value="MCF1714787.1"/>
    <property type="molecule type" value="Genomic_DNA"/>
</dbReference>
<keyword evidence="1" id="KW-1133">Transmembrane helix</keyword>